<dbReference type="EMBL" id="LGRX02006155">
    <property type="protein sequence ID" value="KAK3277327.1"/>
    <property type="molecule type" value="Genomic_DNA"/>
</dbReference>
<evidence type="ECO:0000313" key="2">
    <source>
        <dbReference type="Proteomes" id="UP001190700"/>
    </source>
</evidence>
<reference evidence="1 2" key="1">
    <citation type="journal article" date="2015" name="Genome Biol. Evol.">
        <title>Comparative Genomics of a Bacterivorous Green Alga Reveals Evolutionary Causalities and Consequences of Phago-Mixotrophic Mode of Nutrition.</title>
        <authorList>
            <person name="Burns J.A."/>
            <person name="Paasch A."/>
            <person name="Narechania A."/>
            <person name="Kim E."/>
        </authorList>
    </citation>
    <scope>NUCLEOTIDE SEQUENCE [LARGE SCALE GENOMIC DNA]</scope>
    <source>
        <strain evidence="1 2">PLY_AMNH</strain>
    </source>
</reference>
<gene>
    <name evidence="1" type="ORF">CYMTET_14651</name>
</gene>
<dbReference type="Proteomes" id="UP001190700">
    <property type="component" value="Unassembled WGS sequence"/>
</dbReference>
<sequence>MARAGHIVLDTRTRVAEMRAMRACQRLGMSGTTAAACVHFVKHYGMAEEAARAFAEGVQGGCSVTTTRICAEALLRAREACIAAATQEDAACAEVLFECM</sequence>
<comment type="caution">
    <text evidence="1">The sequence shown here is derived from an EMBL/GenBank/DDBJ whole genome shotgun (WGS) entry which is preliminary data.</text>
</comment>
<keyword evidence="2" id="KW-1185">Reference proteome</keyword>
<dbReference type="AlphaFoldDB" id="A0AAE0GFX0"/>
<protein>
    <submittedName>
        <fullName evidence="1">Uncharacterized protein</fullName>
    </submittedName>
</protein>
<accession>A0AAE0GFX0</accession>
<proteinExistence type="predicted"/>
<evidence type="ECO:0000313" key="1">
    <source>
        <dbReference type="EMBL" id="KAK3277327.1"/>
    </source>
</evidence>
<name>A0AAE0GFX0_9CHLO</name>
<organism evidence="1 2">
    <name type="scientific">Cymbomonas tetramitiformis</name>
    <dbReference type="NCBI Taxonomy" id="36881"/>
    <lineage>
        <taxon>Eukaryota</taxon>
        <taxon>Viridiplantae</taxon>
        <taxon>Chlorophyta</taxon>
        <taxon>Pyramimonadophyceae</taxon>
        <taxon>Pyramimonadales</taxon>
        <taxon>Pyramimonadaceae</taxon>
        <taxon>Cymbomonas</taxon>
    </lineage>
</organism>